<dbReference type="Gene3D" id="1.20.1640.10">
    <property type="entry name" value="Multidrug efflux transporter AcrB transmembrane domain"/>
    <property type="match status" value="2"/>
</dbReference>
<dbReference type="PANTHER" id="PTHR33406">
    <property type="entry name" value="MEMBRANE PROTEIN MJ1562-RELATED"/>
    <property type="match status" value="1"/>
</dbReference>
<dbReference type="InterPro" id="IPR050545">
    <property type="entry name" value="Mycobact_MmpL"/>
</dbReference>
<dbReference type="Proteomes" id="UP000276568">
    <property type="component" value="Unassembled WGS sequence"/>
</dbReference>
<proteinExistence type="predicted"/>
<dbReference type="Pfam" id="PF03176">
    <property type="entry name" value="MMPL"/>
    <property type="match status" value="2"/>
</dbReference>
<keyword evidence="4 6" id="KW-1133">Transmembrane helix</keyword>
<evidence type="ECO:0000256" key="4">
    <source>
        <dbReference type="ARBA" id="ARBA00022989"/>
    </source>
</evidence>
<comment type="caution">
    <text evidence="8">The sequence shown here is derived from an EMBL/GenBank/DDBJ whole genome shotgun (WGS) entry which is preliminary data.</text>
</comment>
<feature type="transmembrane region" description="Helical" evidence="6">
    <location>
        <begin position="201"/>
        <end position="221"/>
    </location>
</feature>
<evidence type="ECO:0000256" key="5">
    <source>
        <dbReference type="ARBA" id="ARBA00023136"/>
    </source>
</evidence>
<evidence type="ECO:0000313" key="8">
    <source>
        <dbReference type="EMBL" id="RNM31216.1"/>
    </source>
</evidence>
<feature type="transmembrane region" description="Helical" evidence="6">
    <location>
        <begin position="175"/>
        <end position="194"/>
    </location>
</feature>
<reference evidence="8 9" key="1">
    <citation type="submission" date="2018-11" db="EMBL/GenBank/DDBJ databases">
        <title>Clostridium sp. nov., a member of the family Erysipelotrichaceae isolated from pig faeces.</title>
        <authorList>
            <person name="Chang Y.-H."/>
        </authorList>
    </citation>
    <scope>NUCLEOTIDE SEQUENCE [LARGE SCALE GENOMIC DNA]</scope>
    <source>
        <strain evidence="8 9">YH-panp20</strain>
    </source>
</reference>
<protein>
    <submittedName>
        <fullName evidence="8">Antibiotic ABC transporter permease</fullName>
    </submittedName>
</protein>
<evidence type="ECO:0000313" key="9">
    <source>
        <dbReference type="Proteomes" id="UP000276568"/>
    </source>
</evidence>
<name>A0A3N0I3R1_9FIRM</name>
<feature type="domain" description="SSD" evidence="7">
    <location>
        <begin position="570"/>
        <end position="674"/>
    </location>
</feature>
<sequence>MEKLSRFIVKFRNQILILAIILLIPSIFGYLNTRVNYDLLSYLPSDVESMQAQKILGDDFDLASVDELVVNGMKDRDVVKLKNEIKKIDGVKKVYWRDDVLDITIPKEAIPDSLQKMLYSDKGSTMMIITFDEGTSSTRTMNAIANIKKVADKDCFLGGMSAMSEDIKEDLDHSMPIYSAVAVVLVLCVLWLGLESNFAPFVFMLGIAFPIVYNFGTNIIFGETSYITKALSMVLQLAVTMDYSIFLLHRYQEEKLRHPGDNEEAMSKAIQATFVSISSSSVTTIAGFMALCAMRLTLGRDIGLVMAKGVILGVISTIVVLPSLLMIFDKQIEKKKHKVLIRPMVKLPAWIINHHKAILAVFFLSFAPMVYAQAHTQSYYDLVANMPQSFKSVIGTNQLKKDFDMTTTHFVLVDDSVKTRDVQKICKEIKKVDGITNVLAYEEFVGPGVPSSFEPQAVKDILNNGGKRLLIVNSDYRPATSKQTTQLNAIDTIIHKYDKKAVIGGEGKLEDDLINITNIDFQMVNIVSIILIFVIIVFTFKSFALPIILVATIEYAININMGIPYFTGTVLPFIAGIVIGTIQLGATVDYAILMTSRFREELSKGKHVKHAIGSSIKHTCTSILTSGFSFFAACIGVSIFAKMDLLRSMCLLLARGALISVVCILFVLPSLLLLCHKFIEKTTKGWPVGQVEEGRISSEDEE</sequence>
<feature type="transmembrane region" description="Helical" evidence="6">
    <location>
        <begin position="302"/>
        <end position="328"/>
    </location>
</feature>
<evidence type="ECO:0000259" key="7">
    <source>
        <dbReference type="PROSITE" id="PS50156"/>
    </source>
</evidence>
<dbReference type="InterPro" id="IPR000731">
    <property type="entry name" value="SSD"/>
</dbReference>
<evidence type="ECO:0000256" key="3">
    <source>
        <dbReference type="ARBA" id="ARBA00022692"/>
    </source>
</evidence>
<feature type="transmembrane region" description="Helical" evidence="6">
    <location>
        <begin position="616"/>
        <end position="640"/>
    </location>
</feature>
<dbReference type="RefSeq" id="WP_128519381.1">
    <property type="nucleotide sequence ID" value="NZ_RJQC01000001.1"/>
</dbReference>
<evidence type="ECO:0000256" key="6">
    <source>
        <dbReference type="SAM" id="Phobius"/>
    </source>
</evidence>
<feature type="transmembrane region" description="Helical" evidence="6">
    <location>
        <begin position="12"/>
        <end position="31"/>
    </location>
</feature>
<dbReference type="OrthoDB" id="9782006at2"/>
<dbReference type="PANTHER" id="PTHR33406:SF13">
    <property type="entry name" value="MEMBRANE PROTEIN YDFJ"/>
    <property type="match status" value="1"/>
</dbReference>
<dbReference type="AlphaFoldDB" id="A0A3N0I3R1"/>
<keyword evidence="9" id="KW-1185">Reference proteome</keyword>
<gene>
    <name evidence="8" type="ORF">EDX97_01215</name>
</gene>
<dbReference type="PROSITE" id="PS50156">
    <property type="entry name" value="SSD"/>
    <property type="match status" value="1"/>
</dbReference>
<keyword evidence="2" id="KW-1003">Cell membrane</keyword>
<keyword evidence="3 6" id="KW-0812">Transmembrane</keyword>
<organism evidence="8 9">
    <name type="scientific">Absicoccus porci</name>
    <dbReference type="NCBI Taxonomy" id="2486576"/>
    <lineage>
        <taxon>Bacteria</taxon>
        <taxon>Bacillati</taxon>
        <taxon>Bacillota</taxon>
        <taxon>Erysipelotrichia</taxon>
        <taxon>Erysipelotrichales</taxon>
        <taxon>Erysipelotrichaceae</taxon>
        <taxon>Absicoccus</taxon>
    </lineage>
</organism>
<accession>A0A3N0I3R1</accession>
<dbReference type="GO" id="GO:0005886">
    <property type="term" value="C:plasma membrane"/>
    <property type="evidence" value="ECO:0007669"/>
    <property type="project" value="UniProtKB-SubCell"/>
</dbReference>
<feature type="transmembrane region" description="Helical" evidence="6">
    <location>
        <begin position="652"/>
        <end position="674"/>
    </location>
</feature>
<dbReference type="SUPFAM" id="SSF82866">
    <property type="entry name" value="Multidrug efflux transporter AcrB transmembrane domain"/>
    <property type="match status" value="2"/>
</dbReference>
<feature type="transmembrane region" description="Helical" evidence="6">
    <location>
        <begin position="269"/>
        <end position="296"/>
    </location>
</feature>
<evidence type="ECO:0000256" key="2">
    <source>
        <dbReference type="ARBA" id="ARBA00022475"/>
    </source>
</evidence>
<dbReference type="InterPro" id="IPR004869">
    <property type="entry name" value="MMPL_dom"/>
</dbReference>
<keyword evidence="5 6" id="KW-0472">Membrane</keyword>
<evidence type="ECO:0000256" key="1">
    <source>
        <dbReference type="ARBA" id="ARBA00004651"/>
    </source>
</evidence>
<feature type="transmembrane region" description="Helical" evidence="6">
    <location>
        <begin position="521"/>
        <end position="540"/>
    </location>
</feature>
<comment type="subcellular location">
    <subcellularLocation>
        <location evidence="1">Cell membrane</location>
        <topology evidence="1">Multi-pass membrane protein</topology>
    </subcellularLocation>
</comment>
<feature type="transmembrane region" description="Helical" evidence="6">
    <location>
        <begin position="573"/>
        <end position="595"/>
    </location>
</feature>
<dbReference type="EMBL" id="RJQC01000001">
    <property type="protein sequence ID" value="RNM31216.1"/>
    <property type="molecule type" value="Genomic_DNA"/>
</dbReference>